<protein>
    <submittedName>
        <fullName evidence="1">Uncharacterized protein</fullName>
    </submittedName>
</protein>
<proteinExistence type="predicted"/>
<dbReference type="AlphaFoldDB" id="B4DA51"/>
<sequence>MIYGNPIIKINRDVTDRVGLRTLVLSQLWQPSQSGLSIEEYDAQKPSIPDVPGGVAFIGDQTVPNGGGLRTFWTFEGISRQRQGRDFQGAHE</sequence>
<dbReference type="RefSeq" id="WP_006983112.1">
    <property type="nucleotide sequence ID" value="NZ_ABVL01000029.1"/>
</dbReference>
<evidence type="ECO:0000313" key="2">
    <source>
        <dbReference type="Proteomes" id="UP000005824"/>
    </source>
</evidence>
<gene>
    <name evidence="1" type="ORF">CfE428DRAFT_5791</name>
</gene>
<reference evidence="1 2" key="1">
    <citation type="journal article" date="2011" name="J. Bacteriol.">
        <title>Genome sequence of Chthoniobacter flavus Ellin428, an aerobic heterotrophic soil bacterium.</title>
        <authorList>
            <person name="Kant R."/>
            <person name="van Passel M.W."/>
            <person name="Palva A."/>
            <person name="Lucas S."/>
            <person name="Lapidus A."/>
            <person name="Glavina Del Rio T."/>
            <person name="Dalin E."/>
            <person name="Tice H."/>
            <person name="Bruce D."/>
            <person name="Goodwin L."/>
            <person name="Pitluck S."/>
            <person name="Larimer F.W."/>
            <person name="Land M.L."/>
            <person name="Hauser L."/>
            <person name="Sangwan P."/>
            <person name="de Vos W.M."/>
            <person name="Janssen P.H."/>
            <person name="Smidt H."/>
        </authorList>
    </citation>
    <scope>NUCLEOTIDE SEQUENCE [LARGE SCALE GENOMIC DNA]</scope>
    <source>
        <strain evidence="1 2">Ellin428</strain>
    </source>
</reference>
<evidence type="ECO:0000313" key="1">
    <source>
        <dbReference type="EMBL" id="EDY16678.1"/>
    </source>
</evidence>
<dbReference type="Proteomes" id="UP000005824">
    <property type="component" value="Unassembled WGS sequence"/>
</dbReference>
<dbReference type="STRING" id="497964.CfE428DRAFT_5791"/>
<accession>B4DA51</accession>
<dbReference type="EMBL" id="ABVL01000029">
    <property type="protein sequence ID" value="EDY16678.1"/>
    <property type="molecule type" value="Genomic_DNA"/>
</dbReference>
<keyword evidence="2" id="KW-1185">Reference proteome</keyword>
<name>B4DA51_9BACT</name>
<comment type="caution">
    <text evidence="1">The sequence shown here is derived from an EMBL/GenBank/DDBJ whole genome shotgun (WGS) entry which is preliminary data.</text>
</comment>
<organism evidence="1 2">
    <name type="scientific">Chthoniobacter flavus Ellin428</name>
    <dbReference type="NCBI Taxonomy" id="497964"/>
    <lineage>
        <taxon>Bacteria</taxon>
        <taxon>Pseudomonadati</taxon>
        <taxon>Verrucomicrobiota</taxon>
        <taxon>Spartobacteria</taxon>
        <taxon>Chthoniobacterales</taxon>
        <taxon>Chthoniobacteraceae</taxon>
        <taxon>Chthoniobacter</taxon>
    </lineage>
</organism>
<dbReference type="InParanoid" id="B4DA51"/>